<keyword evidence="2" id="KW-0501">Molybdenum cofactor biosynthesis</keyword>
<evidence type="ECO:0000256" key="2">
    <source>
        <dbReference type="PIRNR" id="PIRNR006443"/>
    </source>
</evidence>
<dbReference type="PANTHER" id="PTHR43232">
    <property type="entry name" value="MOLYBDENUM COFACTOR BIOSYNTHESIS PROTEIN B"/>
    <property type="match status" value="1"/>
</dbReference>
<dbReference type="GO" id="GO:0006777">
    <property type="term" value="P:Mo-molybdopterin cofactor biosynthetic process"/>
    <property type="evidence" value="ECO:0007669"/>
    <property type="project" value="UniProtKB-UniRule"/>
</dbReference>
<dbReference type="InterPro" id="IPR036425">
    <property type="entry name" value="MoaB/Mog-like_dom_sf"/>
</dbReference>
<dbReference type="Proteomes" id="UP000045978">
    <property type="component" value="Unassembled WGS sequence"/>
</dbReference>
<dbReference type="CDD" id="cd00886">
    <property type="entry name" value="MogA_MoaB"/>
    <property type="match status" value="1"/>
</dbReference>
<feature type="domain" description="MoaB/Mog" evidence="3">
    <location>
        <begin position="34"/>
        <end position="178"/>
    </location>
</feature>
<evidence type="ECO:0000256" key="1">
    <source>
        <dbReference type="ARBA" id="ARBA00015262"/>
    </source>
</evidence>
<dbReference type="InterPro" id="IPR012245">
    <property type="entry name" value="MoaB"/>
</dbReference>
<dbReference type="Gene3D" id="3.40.980.10">
    <property type="entry name" value="MoaB/Mog-like domain"/>
    <property type="match status" value="1"/>
</dbReference>
<organism evidence="4 5">
    <name type="scientific">Xanthomonas graminis pv. phlei</name>
    <dbReference type="NCBI Taxonomy" id="487906"/>
    <lineage>
        <taxon>Bacteria</taxon>
        <taxon>Pseudomonadati</taxon>
        <taxon>Pseudomonadota</taxon>
        <taxon>Gammaproteobacteria</taxon>
        <taxon>Lysobacterales</taxon>
        <taxon>Lysobacteraceae</taxon>
        <taxon>Xanthomonas</taxon>
        <taxon>Xanthomonas translucens group</taxon>
        <taxon>Xanthomonas graminis</taxon>
    </lineage>
</organism>
<evidence type="ECO:0000259" key="3">
    <source>
        <dbReference type="SMART" id="SM00852"/>
    </source>
</evidence>
<dbReference type="UniPathway" id="UPA00344"/>
<dbReference type="NCBIfam" id="TIGR02667">
    <property type="entry name" value="moaB_proteo"/>
    <property type="match status" value="1"/>
</dbReference>
<gene>
    <name evidence="4" type="primary">moaB</name>
    <name evidence="4" type="ORF">XTPLMG730_1252</name>
</gene>
<protein>
    <recommendedName>
        <fullName evidence="1 2">Molybdenum cofactor biosynthesis protein B</fullName>
    </recommendedName>
</protein>
<sequence>MPASALNAGLYASRASRYASGMSAKADFIALNLCVLTVSDTRSLAEDSSGDYLVSVLGEAGHRLYARELLPDDRYRMRAVVSAWIADPQVDGILVSGGTGFTGRDSTPEALLPLLDKQMPGFGELFRAISFEEIGTSALQSRAFAGLANATFVFCLPGSTSACRTAWERIVAAQLDARTRPCNLATLRPRLKE</sequence>
<dbReference type="PANTHER" id="PTHR43232:SF2">
    <property type="entry name" value="MOLYBDENUM COFACTOR BIOSYNTHESIS PROTEIN B"/>
    <property type="match status" value="1"/>
</dbReference>
<dbReference type="SUPFAM" id="SSF53218">
    <property type="entry name" value="Molybdenum cofactor biosynthesis proteins"/>
    <property type="match status" value="1"/>
</dbReference>
<comment type="similarity">
    <text evidence="2">Belongs to the MoaB/Mog family.</text>
</comment>
<proteinExistence type="inferred from homology"/>
<accession>A0A0K2ZJ77</accession>
<evidence type="ECO:0000313" key="4">
    <source>
        <dbReference type="EMBL" id="CTP85811.1"/>
    </source>
</evidence>
<dbReference type="GO" id="GO:0005829">
    <property type="term" value="C:cytosol"/>
    <property type="evidence" value="ECO:0007669"/>
    <property type="project" value="TreeGrafter"/>
</dbReference>
<dbReference type="Pfam" id="PF00994">
    <property type="entry name" value="MoCF_biosynth"/>
    <property type="match status" value="1"/>
</dbReference>
<dbReference type="NCBIfam" id="TIGR00177">
    <property type="entry name" value="molyb_syn"/>
    <property type="match status" value="1"/>
</dbReference>
<dbReference type="EMBL" id="CXOJ01000021">
    <property type="protein sequence ID" value="CTP85811.1"/>
    <property type="molecule type" value="Genomic_DNA"/>
</dbReference>
<dbReference type="AlphaFoldDB" id="A0A0K2ZJ77"/>
<reference evidence="4 5" key="1">
    <citation type="submission" date="2015-07" db="EMBL/GenBank/DDBJ databases">
        <authorList>
            <person name="Noorani M."/>
        </authorList>
    </citation>
    <scope>NUCLEOTIDE SEQUENCE [LARGE SCALE GENOMIC DNA]</scope>
    <source>
        <strain evidence="4">LMG730</strain>
    </source>
</reference>
<name>A0A0K2ZJ77_9XANT</name>
<dbReference type="SMART" id="SM00852">
    <property type="entry name" value="MoCF_biosynth"/>
    <property type="match status" value="1"/>
</dbReference>
<dbReference type="InterPro" id="IPR001453">
    <property type="entry name" value="MoaB/Mog_dom"/>
</dbReference>
<comment type="pathway">
    <text evidence="2">Cofactor biosynthesis; molybdopterin biosynthesis.</text>
</comment>
<dbReference type="PIRSF" id="PIRSF006443">
    <property type="entry name" value="MoaB"/>
    <property type="match status" value="1"/>
</dbReference>
<evidence type="ECO:0000313" key="5">
    <source>
        <dbReference type="Proteomes" id="UP000045978"/>
    </source>
</evidence>
<dbReference type="InterPro" id="IPR013484">
    <property type="entry name" value="MoaB_proteobac"/>
</dbReference>
<comment type="function">
    <text evidence="2">May be involved in the biosynthesis of molybdopterin.</text>
</comment>